<keyword evidence="1" id="KW-0812">Transmembrane</keyword>
<name>A0ABZ1DW88_9RHOB</name>
<keyword evidence="1" id="KW-0472">Membrane</keyword>
<evidence type="ECO:0000313" key="2">
    <source>
        <dbReference type="EMBL" id="WRY32743.1"/>
    </source>
</evidence>
<feature type="transmembrane region" description="Helical" evidence="1">
    <location>
        <begin position="12"/>
        <end position="28"/>
    </location>
</feature>
<evidence type="ECO:0000256" key="1">
    <source>
        <dbReference type="SAM" id="Phobius"/>
    </source>
</evidence>
<keyword evidence="3" id="KW-1185">Reference proteome</keyword>
<dbReference type="Proteomes" id="UP001623290">
    <property type="component" value="Chromosome"/>
</dbReference>
<protein>
    <recommendedName>
        <fullName evidence="4">Transmembrane protein (PGPGW)</fullName>
    </recommendedName>
</protein>
<dbReference type="RefSeq" id="WP_406720282.1">
    <property type="nucleotide sequence ID" value="NZ_CP135443.1"/>
</dbReference>
<evidence type="ECO:0000313" key="3">
    <source>
        <dbReference type="Proteomes" id="UP001623290"/>
    </source>
</evidence>
<proteinExistence type="predicted"/>
<dbReference type="EMBL" id="CP135443">
    <property type="protein sequence ID" value="WRY32743.1"/>
    <property type="molecule type" value="Genomic_DNA"/>
</dbReference>
<sequence>MSRRLPSLHRPILALMGFLAGLGGYYVLIWTTTAILYVPLAIGLLAMWELTRRISEFARRRVLPKDWADDEIPPEDDTIHARRAVRSLRKSRPDMVVFALACVIGLGLAYLFWGPLPGLEPPRTSYGVVK</sequence>
<gene>
    <name evidence="2" type="ORF">RPE78_08445</name>
</gene>
<evidence type="ECO:0008006" key="4">
    <source>
        <dbReference type="Google" id="ProtNLM"/>
    </source>
</evidence>
<accession>A0ABZ1DW88</accession>
<feature type="transmembrane region" description="Helical" evidence="1">
    <location>
        <begin position="34"/>
        <end position="51"/>
    </location>
</feature>
<reference evidence="2 3" key="1">
    <citation type="submission" date="2023-09" db="EMBL/GenBank/DDBJ databases">
        <title>Thioclava shenzhenensis sp. nov., a multidrug resistant bacteria-antagonizing species isolated from coastal seawater.</title>
        <authorList>
            <person name="Long M."/>
        </authorList>
    </citation>
    <scope>NUCLEOTIDE SEQUENCE [LARGE SCALE GENOMIC DNA]</scope>
    <source>
        <strain evidence="2 3">FTW29</strain>
    </source>
</reference>
<organism evidence="2 3">
    <name type="scientific">Thioclava litoralis</name>
    <dbReference type="NCBI Taxonomy" id="3076557"/>
    <lineage>
        <taxon>Bacteria</taxon>
        <taxon>Pseudomonadati</taxon>
        <taxon>Pseudomonadota</taxon>
        <taxon>Alphaproteobacteria</taxon>
        <taxon>Rhodobacterales</taxon>
        <taxon>Paracoccaceae</taxon>
        <taxon>Thioclava</taxon>
    </lineage>
</organism>
<keyword evidence="1" id="KW-1133">Transmembrane helix</keyword>
<feature type="transmembrane region" description="Helical" evidence="1">
    <location>
        <begin position="95"/>
        <end position="113"/>
    </location>
</feature>